<keyword evidence="11" id="KW-0664">Pyridoxine biosynthesis</keyword>
<dbReference type="OrthoDB" id="975012at2"/>
<keyword evidence="12" id="KW-0718">Serine biosynthesis</keyword>
<dbReference type="Proteomes" id="UP000298468">
    <property type="component" value="Unassembled WGS sequence"/>
</dbReference>
<dbReference type="NCBIfam" id="TIGR01366">
    <property type="entry name" value="serC_3"/>
    <property type="match status" value="1"/>
</dbReference>
<keyword evidence="9 17" id="KW-0808">Transferase</keyword>
<dbReference type="EC" id="2.6.1.52" evidence="5"/>
<evidence type="ECO:0000256" key="1">
    <source>
        <dbReference type="ARBA" id="ARBA00001933"/>
    </source>
</evidence>
<evidence type="ECO:0000256" key="11">
    <source>
        <dbReference type="ARBA" id="ARBA00023096"/>
    </source>
</evidence>
<dbReference type="Pfam" id="PF00266">
    <property type="entry name" value="Aminotran_5"/>
    <property type="match status" value="1"/>
</dbReference>
<dbReference type="GO" id="GO:0008453">
    <property type="term" value="F:alanine-glyoxylate transaminase activity"/>
    <property type="evidence" value="ECO:0007669"/>
    <property type="project" value="TreeGrafter"/>
</dbReference>
<dbReference type="PIRSF" id="PIRSF000525">
    <property type="entry name" value="SerC"/>
    <property type="match status" value="1"/>
</dbReference>
<dbReference type="GO" id="GO:0008615">
    <property type="term" value="P:pyridoxine biosynthetic process"/>
    <property type="evidence" value="ECO:0007669"/>
    <property type="project" value="UniProtKB-KW"/>
</dbReference>
<evidence type="ECO:0000256" key="10">
    <source>
        <dbReference type="ARBA" id="ARBA00022898"/>
    </source>
</evidence>
<name>A0A4R9C1W4_9MICO</name>
<evidence type="ECO:0000256" key="13">
    <source>
        <dbReference type="ARBA" id="ARBA00031421"/>
    </source>
</evidence>
<comment type="function">
    <text evidence="2">Catalyzes the reversible conversion of 3-phosphohydroxypyruvate to phosphoserine and of 3-hydroxy-2-oxo-4-phosphonooxybutanoate to phosphohydroxythreonine.</text>
</comment>
<evidence type="ECO:0000256" key="12">
    <source>
        <dbReference type="ARBA" id="ARBA00023299"/>
    </source>
</evidence>
<evidence type="ECO:0000256" key="14">
    <source>
        <dbReference type="ARBA" id="ARBA00047630"/>
    </source>
</evidence>
<comment type="catalytic activity">
    <reaction evidence="14">
        <text>4-(phosphooxy)-L-threonine + 2-oxoglutarate = (R)-3-hydroxy-2-oxo-4-phosphooxybutanoate + L-glutamate</text>
        <dbReference type="Rhea" id="RHEA:16573"/>
        <dbReference type="ChEBI" id="CHEBI:16810"/>
        <dbReference type="ChEBI" id="CHEBI:29985"/>
        <dbReference type="ChEBI" id="CHEBI:58452"/>
        <dbReference type="ChEBI" id="CHEBI:58538"/>
        <dbReference type="EC" id="2.6.1.52"/>
    </reaction>
</comment>
<dbReference type="GO" id="GO:0019265">
    <property type="term" value="P:glycine biosynthetic process, by transamination of glyoxylate"/>
    <property type="evidence" value="ECO:0007669"/>
    <property type="project" value="TreeGrafter"/>
</dbReference>
<dbReference type="InterPro" id="IPR015421">
    <property type="entry name" value="PyrdxlP-dep_Trfase_major"/>
</dbReference>
<dbReference type="SUPFAM" id="SSF53383">
    <property type="entry name" value="PLP-dependent transferases"/>
    <property type="match status" value="1"/>
</dbReference>
<evidence type="ECO:0000313" key="17">
    <source>
        <dbReference type="EMBL" id="TFD95215.1"/>
    </source>
</evidence>
<comment type="similarity">
    <text evidence="4">Belongs to the class-V pyridoxal-phosphate-dependent aminotransferase family. SerC subfamily.</text>
</comment>
<evidence type="ECO:0000256" key="6">
    <source>
        <dbReference type="ARBA" id="ARBA00022490"/>
    </source>
</evidence>
<evidence type="ECO:0000256" key="7">
    <source>
        <dbReference type="ARBA" id="ARBA00022576"/>
    </source>
</evidence>
<dbReference type="InterPro" id="IPR006272">
    <property type="entry name" value="Pser_aminoTfrase_mycobac"/>
</dbReference>
<comment type="catalytic activity">
    <reaction evidence="15">
        <text>O-phospho-L-serine + 2-oxoglutarate = 3-phosphooxypyruvate + L-glutamate</text>
        <dbReference type="Rhea" id="RHEA:14329"/>
        <dbReference type="ChEBI" id="CHEBI:16810"/>
        <dbReference type="ChEBI" id="CHEBI:18110"/>
        <dbReference type="ChEBI" id="CHEBI:29985"/>
        <dbReference type="ChEBI" id="CHEBI:57524"/>
        <dbReference type="EC" id="2.6.1.52"/>
    </reaction>
</comment>
<gene>
    <name evidence="17" type="ORF">E3T61_00840</name>
</gene>
<evidence type="ECO:0000256" key="15">
    <source>
        <dbReference type="ARBA" id="ARBA00049007"/>
    </source>
</evidence>
<evidence type="ECO:0000256" key="3">
    <source>
        <dbReference type="ARBA" id="ARBA00005099"/>
    </source>
</evidence>
<evidence type="ECO:0000256" key="8">
    <source>
        <dbReference type="ARBA" id="ARBA00022605"/>
    </source>
</evidence>
<dbReference type="RefSeq" id="WP_134639028.1">
    <property type="nucleotide sequence ID" value="NZ_SOHM01000002.1"/>
</dbReference>
<evidence type="ECO:0000256" key="2">
    <source>
        <dbReference type="ARBA" id="ARBA00003483"/>
    </source>
</evidence>
<keyword evidence="8" id="KW-0028">Amino-acid biosynthesis</keyword>
<organism evidence="17 18">
    <name type="scientific">Cryobacterium lactosi</name>
    <dbReference type="NCBI Taxonomy" id="1259202"/>
    <lineage>
        <taxon>Bacteria</taxon>
        <taxon>Bacillati</taxon>
        <taxon>Actinomycetota</taxon>
        <taxon>Actinomycetes</taxon>
        <taxon>Micrococcales</taxon>
        <taxon>Microbacteriaceae</taxon>
        <taxon>Cryobacterium</taxon>
    </lineage>
</organism>
<dbReference type="GO" id="GO:0006564">
    <property type="term" value="P:L-serine biosynthetic process"/>
    <property type="evidence" value="ECO:0007669"/>
    <property type="project" value="UniProtKB-KW"/>
</dbReference>
<evidence type="ECO:0000256" key="4">
    <source>
        <dbReference type="ARBA" id="ARBA00006904"/>
    </source>
</evidence>
<dbReference type="PANTHER" id="PTHR21152:SF40">
    <property type="entry name" value="ALANINE--GLYOXYLATE AMINOTRANSFERASE"/>
    <property type="match status" value="1"/>
</dbReference>
<dbReference type="GO" id="GO:0004648">
    <property type="term" value="F:O-phospho-L-serine:2-oxoglutarate aminotransferase activity"/>
    <property type="evidence" value="ECO:0007669"/>
    <property type="project" value="UniProtKB-EC"/>
</dbReference>
<comment type="cofactor">
    <cofactor evidence="1">
        <name>pyridoxal 5'-phosphate</name>
        <dbReference type="ChEBI" id="CHEBI:597326"/>
    </cofactor>
</comment>
<keyword evidence="7 17" id="KW-0032">Aminotransferase</keyword>
<proteinExistence type="inferred from homology"/>
<keyword evidence="6" id="KW-0963">Cytoplasm</keyword>
<dbReference type="InterPro" id="IPR000192">
    <property type="entry name" value="Aminotrans_V_dom"/>
</dbReference>
<dbReference type="InterPro" id="IPR015422">
    <property type="entry name" value="PyrdxlP-dep_Trfase_small"/>
</dbReference>
<sequence>MPDIQIPTELLPADGRFGCGPSKIRQEQLDYLSGAGASILGTSHRQAPVKNLVGRVRTGLTDLFRAPAGYELIMGNGGSTAFWDAAAFSLIETRAQNLVFGEFGGKFAAAAAAPFLTAPDVIKSAPGSRATAVPTEGIDVYAWPQNETSTGVMAPVTRVQGDAGALTVIDATSAAAGIDFEADQADVYYFAPQKNLASDGGIWLALFSPAAIERVERIAASGRYIPEFLSLKNAIDNSRLNQTLNTPAVSTLLLMENQLDWINGNGGLAWASARTTESSSVLYDWAATVDYATPFVTDPSHRSQVVATIDFDDSIDAAAIAKVLRANGIVDTEPYRKLGRNQLRVATFTAIDPADVRKLVSSIEYVVANLA</sequence>
<keyword evidence="10" id="KW-0663">Pyridoxal phosphate</keyword>
<evidence type="ECO:0000256" key="9">
    <source>
        <dbReference type="ARBA" id="ARBA00022679"/>
    </source>
</evidence>
<evidence type="ECO:0000256" key="5">
    <source>
        <dbReference type="ARBA" id="ARBA00013030"/>
    </source>
</evidence>
<dbReference type="InterPro" id="IPR022278">
    <property type="entry name" value="Pser_aminoTfrase"/>
</dbReference>
<keyword evidence="18" id="KW-1185">Reference proteome</keyword>
<dbReference type="Gene3D" id="3.40.640.10">
    <property type="entry name" value="Type I PLP-dependent aspartate aminotransferase-like (Major domain)"/>
    <property type="match status" value="1"/>
</dbReference>
<dbReference type="PANTHER" id="PTHR21152">
    <property type="entry name" value="AMINOTRANSFERASE CLASS V"/>
    <property type="match status" value="1"/>
</dbReference>
<dbReference type="UniPathway" id="UPA00135">
    <property type="reaction ID" value="UER00197"/>
</dbReference>
<dbReference type="Gene3D" id="3.90.1150.10">
    <property type="entry name" value="Aspartate Aminotransferase, domain 1"/>
    <property type="match status" value="1"/>
</dbReference>
<evidence type="ECO:0000313" key="18">
    <source>
        <dbReference type="Proteomes" id="UP000298468"/>
    </source>
</evidence>
<protein>
    <recommendedName>
        <fullName evidence="5">phosphoserine transaminase</fullName>
        <ecNumber evidence="5">2.6.1.52</ecNumber>
    </recommendedName>
    <alternativeName>
        <fullName evidence="13">Phosphohydroxythreonine aminotransferase</fullName>
    </alternativeName>
</protein>
<reference evidence="17 18" key="1">
    <citation type="submission" date="2019-03" db="EMBL/GenBank/DDBJ databases">
        <title>Genomics of glacier-inhabiting Cryobacterium strains.</title>
        <authorList>
            <person name="Liu Q."/>
            <person name="Xin Y.-H."/>
        </authorList>
    </citation>
    <scope>NUCLEOTIDE SEQUENCE [LARGE SCALE GENOMIC DNA]</scope>
    <source>
        <strain evidence="17 18">Sr59</strain>
    </source>
</reference>
<feature type="domain" description="Aminotransferase class V" evidence="16">
    <location>
        <begin position="139"/>
        <end position="329"/>
    </location>
</feature>
<dbReference type="InterPro" id="IPR015424">
    <property type="entry name" value="PyrdxlP-dep_Trfase"/>
</dbReference>
<evidence type="ECO:0000259" key="16">
    <source>
        <dbReference type="Pfam" id="PF00266"/>
    </source>
</evidence>
<comment type="pathway">
    <text evidence="3">Amino-acid biosynthesis; L-serine biosynthesis; L-serine from 3-phospho-D-glycerate: step 2/3.</text>
</comment>
<dbReference type="GO" id="GO:0004760">
    <property type="term" value="F:L-serine-pyruvate transaminase activity"/>
    <property type="evidence" value="ECO:0007669"/>
    <property type="project" value="TreeGrafter"/>
</dbReference>
<dbReference type="AlphaFoldDB" id="A0A4R9C1W4"/>
<dbReference type="EMBL" id="SOHM01000002">
    <property type="protein sequence ID" value="TFD95215.1"/>
    <property type="molecule type" value="Genomic_DNA"/>
</dbReference>
<comment type="caution">
    <text evidence="17">The sequence shown here is derived from an EMBL/GenBank/DDBJ whole genome shotgun (WGS) entry which is preliminary data.</text>
</comment>
<accession>A0A4R9C1W4</accession>